<keyword evidence="6" id="KW-0436">Ligase</keyword>
<evidence type="ECO:0000256" key="4">
    <source>
        <dbReference type="PIRSR" id="PIRSR006806-1"/>
    </source>
</evidence>
<evidence type="ECO:0000256" key="3">
    <source>
        <dbReference type="ARBA" id="ARBA00022840"/>
    </source>
</evidence>
<dbReference type="GO" id="GO:0009396">
    <property type="term" value="P:folic acid-containing compound biosynthetic process"/>
    <property type="evidence" value="ECO:0007669"/>
    <property type="project" value="TreeGrafter"/>
</dbReference>
<comment type="similarity">
    <text evidence="1 5">Belongs to the 5-formyltetrahydrofolate cyclo-ligase family.</text>
</comment>
<organism evidence="6 7">
    <name type="scientific">Desulfoprunum benzoelyticum</name>
    <dbReference type="NCBI Taxonomy" id="1506996"/>
    <lineage>
        <taxon>Bacteria</taxon>
        <taxon>Pseudomonadati</taxon>
        <taxon>Thermodesulfobacteriota</taxon>
        <taxon>Desulfobulbia</taxon>
        <taxon>Desulfobulbales</taxon>
        <taxon>Desulfobulbaceae</taxon>
        <taxon>Desulfoprunum</taxon>
    </lineage>
</organism>
<keyword evidence="3 4" id="KW-0067">ATP-binding</keyword>
<name>A0A840US43_9BACT</name>
<comment type="catalytic activity">
    <reaction evidence="5">
        <text>(6S)-5-formyl-5,6,7,8-tetrahydrofolate + ATP = (6R)-5,10-methenyltetrahydrofolate + ADP + phosphate</text>
        <dbReference type="Rhea" id="RHEA:10488"/>
        <dbReference type="ChEBI" id="CHEBI:30616"/>
        <dbReference type="ChEBI" id="CHEBI:43474"/>
        <dbReference type="ChEBI" id="CHEBI:57455"/>
        <dbReference type="ChEBI" id="CHEBI:57457"/>
        <dbReference type="ChEBI" id="CHEBI:456216"/>
        <dbReference type="EC" id="6.3.3.2"/>
    </reaction>
</comment>
<dbReference type="AlphaFoldDB" id="A0A840US43"/>
<evidence type="ECO:0000256" key="1">
    <source>
        <dbReference type="ARBA" id="ARBA00010638"/>
    </source>
</evidence>
<feature type="binding site" evidence="4">
    <location>
        <begin position="137"/>
        <end position="145"/>
    </location>
    <ligand>
        <name>ATP</name>
        <dbReference type="ChEBI" id="CHEBI:30616"/>
    </ligand>
</feature>
<dbReference type="EMBL" id="JACHEO010000004">
    <property type="protein sequence ID" value="MBB5347493.1"/>
    <property type="molecule type" value="Genomic_DNA"/>
</dbReference>
<evidence type="ECO:0000256" key="5">
    <source>
        <dbReference type="RuleBase" id="RU361279"/>
    </source>
</evidence>
<evidence type="ECO:0000313" key="6">
    <source>
        <dbReference type="EMBL" id="MBB5347493.1"/>
    </source>
</evidence>
<dbReference type="RefSeq" id="WP_183349300.1">
    <property type="nucleotide sequence ID" value="NZ_JACHEO010000004.1"/>
</dbReference>
<sequence>MHDSQSIRKQVLAERDLLSPGERREKSEIIHHHFLDLVNPFHPVTFFLFVNFRSEVETLELIGQLLKSGKTVTVPLVSVQEKSMTAVRLIDPETDLVPGYFNILEPRKDLLKTRTIDHKSIDIVVLPGSVFDERGGRLGYGGGFYDRFLANEVLPSALRIALAFELQVQGEIPQEPHDQPADFIITEQRVIRGNLDPSRRKYTER</sequence>
<dbReference type="Pfam" id="PF01812">
    <property type="entry name" value="5-FTHF_cyc-lig"/>
    <property type="match status" value="1"/>
</dbReference>
<keyword evidence="2 4" id="KW-0547">Nucleotide-binding</keyword>
<dbReference type="Proteomes" id="UP000539642">
    <property type="component" value="Unassembled WGS sequence"/>
</dbReference>
<reference evidence="6 7" key="1">
    <citation type="submission" date="2020-08" db="EMBL/GenBank/DDBJ databases">
        <title>Genomic Encyclopedia of Type Strains, Phase IV (KMG-IV): sequencing the most valuable type-strain genomes for metagenomic binning, comparative biology and taxonomic classification.</title>
        <authorList>
            <person name="Goeker M."/>
        </authorList>
    </citation>
    <scope>NUCLEOTIDE SEQUENCE [LARGE SCALE GENOMIC DNA]</scope>
    <source>
        <strain evidence="6 7">DSM 28570</strain>
    </source>
</reference>
<comment type="caution">
    <text evidence="6">The sequence shown here is derived from an EMBL/GenBank/DDBJ whole genome shotgun (WGS) entry which is preliminary data.</text>
</comment>
<proteinExistence type="inferred from homology"/>
<dbReference type="InterPro" id="IPR037171">
    <property type="entry name" value="NagB/RpiA_transferase-like"/>
</dbReference>
<dbReference type="GO" id="GO:0030272">
    <property type="term" value="F:5-formyltetrahydrofolate cyclo-ligase activity"/>
    <property type="evidence" value="ECO:0007669"/>
    <property type="project" value="UniProtKB-EC"/>
</dbReference>
<evidence type="ECO:0000256" key="2">
    <source>
        <dbReference type="ARBA" id="ARBA00022741"/>
    </source>
</evidence>
<feature type="binding site" evidence="4">
    <location>
        <position position="50"/>
    </location>
    <ligand>
        <name>substrate</name>
    </ligand>
</feature>
<evidence type="ECO:0000313" key="7">
    <source>
        <dbReference type="Proteomes" id="UP000539642"/>
    </source>
</evidence>
<dbReference type="InterPro" id="IPR024185">
    <property type="entry name" value="FTHF_cligase-like_sf"/>
</dbReference>
<keyword evidence="5" id="KW-0460">Magnesium</keyword>
<protein>
    <recommendedName>
        <fullName evidence="5">5-formyltetrahydrofolate cyclo-ligase</fullName>
        <ecNumber evidence="5">6.3.3.2</ecNumber>
    </recommendedName>
</protein>
<dbReference type="PIRSF" id="PIRSF006806">
    <property type="entry name" value="FTHF_cligase"/>
    <property type="match status" value="1"/>
</dbReference>
<dbReference type="GO" id="GO:0046872">
    <property type="term" value="F:metal ion binding"/>
    <property type="evidence" value="ECO:0007669"/>
    <property type="project" value="UniProtKB-KW"/>
</dbReference>
<dbReference type="NCBIfam" id="TIGR02727">
    <property type="entry name" value="MTHFS_bact"/>
    <property type="match status" value="1"/>
</dbReference>
<dbReference type="Gene3D" id="3.40.50.10420">
    <property type="entry name" value="NagB/RpiA/CoA transferase-like"/>
    <property type="match status" value="1"/>
</dbReference>
<accession>A0A840US43</accession>
<dbReference type="PANTHER" id="PTHR23407:SF1">
    <property type="entry name" value="5-FORMYLTETRAHYDROFOLATE CYCLO-LIGASE"/>
    <property type="match status" value="1"/>
</dbReference>
<keyword evidence="5" id="KW-0479">Metal-binding</keyword>
<keyword evidence="7" id="KW-1185">Reference proteome</keyword>
<dbReference type="EC" id="6.3.3.2" evidence="5"/>
<dbReference type="GO" id="GO:0005524">
    <property type="term" value="F:ATP binding"/>
    <property type="evidence" value="ECO:0007669"/>
    <property type="project" value="UniProtKB-KW"/>
</dbReference>
<dbReference type="GO" id="GO:0035999">
    <property type="term" value="P:tetrahydrofolate interconversion"/>
    <property type="evidence" value="ECO:0007669"/>
    <property type="project" value="TreeGrafter"/>
</dbReference>
<gene>
    <name evidence="6" type="ORF">HNQ81_001209</name>
</gene>
<feature type="binding site" evidence="4">
    <location>
        <position position="55"/>
    </location>
    <ligand>
        <name>substrate</name>
    </ligand>
</feature>
<dbReference type="SUPFAM" id="SSF100950">
    <property type="entry name" value="NagB/RpiA/CoA transferase-like"/>
    <property type="match status" value="1"/>
</dbReference>
<dbReference type="PANTHER" id="PTHR23407">
    <property type="entry name" value="ATPASE INHIBITOR/5-FORMYLTETRAHYDROFOLATE CYCLO-LIGASE"/>
    <property type="match status" value="1"/>
</dbReference>
<dbReference type="InterPro" id="IPR002698">
    <property type="entry name" value="FTHF_cligase"/>
</dbReference>
<comment type="cofactor">
    <cofactor evidence="5">
        <name>Mg(2+)</name>
        <dbReference type="ChEBI" id="CHEBI:18420"/>
    </cofactor>
</comment>